<proteinExistence type="predicted"/>
<organism evidence="2 3">
    <name type="scientific">Phasianus colchicus</name>
    <name type="common">Common pheasant</name>
    <dbReference type="NCBI Taxonomy" id="9054"/>
    <lineage>
        <taxon>Eukaryota</taxon>
        <taxon>Metazoa</taxon>
        <taxon>Chordata</taxon>
        <taxon>Craniata</taxon>
        <taxon>Vertebrata</taxon>
        <taxon>Euteleostomi</taxon>
        <taxon>Archelosauria</taxon>
        <taxon>Archosauria</taxon>
        <taxon>Dinosauria</taxon>
        <taxon>Saurischia</taxon>
        <taxon>Theropoda</taxon>
        <taxon>Coelurosauria</taxon>
        <taxon>Aves</taxon>
        <taxon>Neognathae</taxon>
        <taxon>Galloanserae</taxon>
        <taxon>Galliformes</taxon>
        <taxon>Phasianidae</taxon>
        <taxon>Phasianinae</taxon>
        <taxon>Phasianus</taxon>
    </lineage>
</organism>
<dbReference type="AlphaFoldDB" id="A0A669QD88"/>
<sequence>TPAPSEPARPEAPQRSGRSGLGMAGPPRRPLSLAEVAAGSENERLGVARDSMLRNPRILKAIGSRSPH</sequence>
<name>A0A669QD88_PHACC</name>
<reference evidence="2" key="2">
    <citation type="submission" date="2025-09" db="UniProtKB">
        <authorList>
            <consortium name="Ensembl"/>
        </authorList>
    </citation>
    <scope>IDENTIFICATION</scope>
</reference>
<evidence type="ECO:0000313" key="3">
    <source>
        <dbReference type="Proteomes" id="UP000472261"/>
    </source>
</evidence>
<evidence type="ECO:0000256" key="1">
    <source>
        <dbReference type="SAM" id="MobiDB-lite"/>
    </source>
</evidence>
<keyword evidence="3" id="KW-1185">Reference proteome</keyword>
<dbReference type="Ensembl" id="ENSPCLT00000021274.1">
    <property type="protein sequence ID" value="ENSPCLP00000016173.1"/>
    <property type="gene ID" value="ENSPCLG00000013141.1"/>
</dbReference>
<feature type="region of interest" description="Disordered" evidence="1">
    <location>
        <begin position="1"/>
        <end position="29"/>
    </location>
</feature>
<protein>
    <submittedName>
        <fullName evidence="2">Uncharacterized protein</fullName>
    </submittedName>
</protein>
<dbReference type="Proteomes" id="UP000472261">
    <property type="component" value="Unplaced"/>
</dbReference>
<accession>A0A669QD88</accession>
<evidence type="ECO:0000313" key="2">
    <source>
        <dbReference type="Ensembl" id="ENSPCLP00000016173.1"/>
    </source>
</evidence>
<reference evidence="2" key="1">
    <citation type="submission" date="2025-08" db="UniProtKB">
        <authorList>
            <consortium name="Ensembl"/>
        </authorList>
    </citation>
    <scope>IDENTIFICATION</scope>
</reference>